<dbReference type="EMBL" id="AP022853">
    <property type="protein sequence ID" value="BCB25365.1"/>
    <property type="molecule type" value="Genomic_DNA"/>
</dbReference>
<sequence>MLWCDGIFAEMEMAGFEFYNEETATLEKEIERLGMALDIDWSDDVQVRALAREALSHGASELRAAANRAGDYRLRAKAELFGLAAVMLRIMEKSAGEGVLTHGGPAWKSFGRALWEESSGA</sequence>
<evidence type="ECO:0000313" key="1">
    <source>
        <dbReference type="EMBL" id="BCB25365.1"/>
    </source>
</evidence>
<keyword evidence="2" id="KW-1185">Reference proteome</keyword>
<proteinExistence type="predicted"/>
<protein>
    <submittedName>
        <fullName evidence="1">Uncharacterized protein</fullName>
    </submittedName>
</protein>
<evidence type="ECO:0000313" key="2">
    <source>
        <dbReference type="Proteomes" id="UP000502260"/>
    </source>
</evidence>
<name>A0A6F8V9B7_9PROT</name>
<dbReference type="Proteomes" id="UP000502260">
    <property type="component" value="Chromosome"/>
</dbReference>
<dbReference type="AlphaFoldDB" id="A0A6F8V9B7"/>
<reference evidence="2" key="1">
    <citation type="submission" date="2020-03" db="EMBL/GenBank/DDBJ databases">
        <title>Complete genome sequence of sulfur-oxidizing bacterium skT11.</title>
        <authorList>
            <person name="Kanda M."/>
            <person name="Kojima H."/>
            <person name="Fukui M."/>
        </authorList>
    </citation>
    <scope>NUCLEOTIDE SEQUENCE [LARGE SCALE GENOMIC DNA]</scope>
    <source>
        <strain evidence="2">skT11</strain>
    </source>
</reference>
<accession>A0A6F8V9B7</accession>
<gene>
    <name evidence="1" type="ORF">SKTS_02510</name>
</gene>
<dbReference type="KEGG" id="slac:SKTS_02510"/>
<organism evidence="1 2">
    <name type="scientific">Sulfurimicrobium lacus</name>
    <dbReference type="NCBI Taxonomy" id="2715678"/>
    <lineage>
        <taxon>Bacteria</taxon>
        <taxon>Pseudomonadati</taxon>
        <taxon>Pseudomonadota</taxon>
        <taxon>Betaproteobacteria</taxon>
        <taxon>Nitrosomonadales</taxon>
        <taxon>Sulfuricellaceae</taxon>
        <taxon>Sulfurimicrobium</taxon>
    </lineage>
</organism>